<comment type="caution">
    <text evidence="1">The sequence shown here is derived from an EMBL/GenBank/DDBJ whole genome shotgun (WGS) entry which is preliminary data.</text>
</comment>
<reference evidence="1" key="1">
    <citation type="journal article" date="2020" name="mSystems">
        <title>Genome- and Community-Level Interaction Insights into Carbon Utilization and Element Cycling Functions of Hydrothermarchaeota in Hydrothermal Sediment.</title>
        <authorList>
            <person name="Zhou Z."/>
            <person name="Liu Y."/>
            <person name="Xu W."/>
            <person name="Pan J."/>
            <person name="Luo Z.H."/>
            <person name="Li M."/>
        </authorList>
    </citation>
    <scope>NUCLEOTIDE SEQUENCE [LARGE SCALE GENOMIC DNA]</scope>
    <source>
        <strain evidence="1">HyVt-102</strain>
    </source>
</reference>
<accession>A0A7C0VA71</accession>
<dbReference type="InterPro" id="IPR013784">
    <property type="entry name" value="Carb-bd-like_fold"/>
</dbReference>
<keyword evidence="1" id="KW-0378">Hydrolase</keyword>
<dbReference type="EMBL" id="DQWE01000169">
    <property type="protein sequence ID" value="HDI82847.1"/>
    <property type="molecule type" value="Genomic_DNA"/>
</dbReference>
<evidence type="ECO:0000313" key="1">
    <source>
        <dbReference type="EMBL" id="HDI82847.1"/>
    </source>
</evidence>
<keyword evidence="1" id="KW-0121">Carboxypeptidase</keyword>
<dbReference type="SUPFAM" id="SSF49452">
    <property type="entry name" value="Starch-binding domain-like"/>
    <property type="match status" value="1"/>
</dbReference>
<dbReference type="AlphaFoldDB" id="A0A7C0VA71"/>
<sequence length="313" mass="35401">MKRLLIFVNVYLLLVSCTGEAPRDNPYDLFNPEAGGYITGRVSCFSGKSLENVYVVIDSTYSVLTNTNGFYFYGPLRPDSVFVEVSKSGYVSMSKWTVIRPGLVDTLNFIMNAIPQFFYKKVYSRSSNWYSVGWLYEVIIEAIVVDSDYVFDVESVSVTTGDTVVKLKYSEPVDDSGFAALFRGKIQGNDVVNMRGDSFQLNAYDTRGSWSSTVSTLYNFIDTFTVPISPVEGSEVNVPFNFIWRKYPGYYYHLLVWRRESGMDEPVIDVDSIPTMDTVYHVGSLSPGYYEWAVFIVDSKSNMGGKVSYFLIP</sequence>
<keyword evidence="1" id="KW-0645">Protease</keyword>
<dbReference type="Gene3D" id="2.60.40.1120">
    <property type="entry name" value="Carboxypeptidase-like, regulatory domain"/>
    <property type="match status" value="1"/>
</dbReference>
<organism evidence="1">
    <name type="scientific">candidate division WOR-3 bacterium</name>
    <dbReference type="NCBI Taxonomy" id="2052148"/>
    <lineage>
        <taxon>Bacteria</taxon>
        <taxon>Bacteria division WOR-3</taxon>
    </lineage>
</organism>
<dbReference type="GO" id="GO:0030246">
    <property type="term" value="F:carbohydrate binding"/>
    <property type="evidence" value="ECO:0007669"/>
    <property type="project" value="InterPro"/>
</dbReference>
<protein>
    <submittedName>
        <fullName evidence="1">Carboxypeptidase regulatory-like domain-containing protein</fullName>
    </submittedName>
</protein>
<gene>
    <name evidence="1" type="ORF">ENF18_03530</name>
</gene>
<name>A0A7C0VA71_UNCW3</name>
<dbReference type="GO" id="GO:0004180">
    <property type="term" value="F:carboxypeptidase activity"/>
    <property type="evidence" value="ECO:0007669"/>
    <property type="project" value="UniProtKB-KW"/>
</dbReference>
<dbReference type="Proteomes" id="UP000885847">
    <property type="component" value="Unassembled WGS sequence"/>
</dbReference>
<dbReference type="PROSITE" id="PS51257">
    <property type="entry name" value="PROKAR_LIPOPROTEIN"/>
    <property type="match status" value="1"/>
</dbReference>
<proteinExistence type="predicted"/>